<proteinExistence type="predicted"/>
<dbReference type="Gene3D" id="1.20.120.450">
    <property type="entry name" value="dinb family like domain"/>
    <property type="match status" value="1"/>
</dbReference>
<evidence type="ECO:0000313" key="1">
    <source>
        <dbReference type="EMBL" id="SEE30171.1"/>
    </source>
</evidence>
<reference evidence="1 2" key="1">
    <citation type="submission" date="2016-10" db="EMBL/GenBank/DDBJ databases">
        <authorList>
            <person name="de Groot N.N."/>
        </authorList>
    </citation>
    <scope>NUCLEOTIDE SEQUENCE [LARGE SCALE GENOMIC DNA]</scope>
    <source>
        <strain evidence="1 2">DSM 40306</strain>
    </source>
</reference>
<dbReference type="GeneID" id="95516555"/>
<evidence type="ECO:0000313" key="2">
    <source>
        <dbReference type="Proteomes" id="UP000182375"/>
    </source>
</evidence>
<accession>A0A1H5HQY2</accession>
<name>A0A1H5HQY2_9ACTN</name>
<sequence length="165" mass="18151">MQQPLEQVPALLDGPAVDVSDAHELLLGYLDWYRAALMRKLAGLSDDQLRTPVEPLGWSPLGLVQHLGWVERRWLRWGFAAEEWTVAAGTSTAQALAAYEAEVTVANSVALAADLSDKARLGGRFKTIEQAPSLGRILFHLLQEYARHVGHLDVARELLDGETGE</sequence>
<dbReference type="EMBL" id="FNTD01000004">
    <property type="protein sequence ID" value="SEE30171.1"/>
    <property type="molecule type" value="Genomic_DNA"/>
</dbReference>
<dbReference type="Proteomes" id="UP000182375">
    <property type="component" value="Unassembled WGS sequence"/>
</dbReference>
<dbReference type="AlphaFoldDB" id="A0A1H5HQY2"/>
<dbReference type="SUPFAM" id="SSF109854">
    <property type="entry name" value="DinB/YfiT-like putative metalloenzymes"/>
    <property type="match status" value="1"/>
</dbReference>
<dbReference type="InterPro" id="IPR034660">
    <property type="entry name" value="DinB/YfiT-like"/>
</dbReference>
<dbReference type="InterPro" id="IPR007061">
    <property type="entry name" value="MST-like"/>
</dbReference>
<organism evidence="1 2">
    <name type="scientific">Streptomyces misionensis</name>
    <dbReference type="NCBI Taxonomy" id="67331"/>
    <lineage>
        <taxon>Bacteria</taxon>
        <taxon>Bacillati</taxon>
        <taxon>Actinomycetota</taxon>
        <taxon>Actinomycetes</taxon>
        <taxon>Kitasatosporales</taxon>
        <taxon>Streptomycetaceae</taxon>
        <taxon>Streptomyces</taxon>
    </lineage>
</organism>
<protein>
    <submittedName>
        <fullName evidence="1">Uncharacterized damage-inducible protein DinB (Forms a four-helix bundle)</fullName>
    </submittedName>
</protein>
<gene>
    <name evidence="1" type="ORF">SAMN04490357_7590</name>
</gene>
<dbReference type="STRING" id="67331.SAMN04490357_7590"/>
<dbReference type="Pfam" id="PF04978">
    <property type="entry name" value="MST"/>
    <property type="match status" value="1"/>
</dbReference>
<dbReference type="RefSeq" id="WP_074995882.1">
    <property type="nucleotide sequence ID" value="NZ_FNTD01000004.1"/>
</dbReference>